<feature type="transmembrane region" description="Helical" evidence="2">
    <location>
        <begin position="60"/>
        <end position="78"/>
    </location>
</feature>
<feature type="transmembrane region" description="Helical" evidence="2">
    <location>
        <begin position="137"/>
        <end position="160"/>
    </location>
</feature>
<comment type="caution">
    <text evidence="3">The sequence shown here is derived from an EMBL/GenBank/DDBJ whole genome shotgun (WGS) entry which is preliminary data.</text>
</comment>
<sequence>MVKKTPSVKSRKKTPATCAAKPAAPKASANHKTKASANANATLSSNTSTHNKDRDIPVRYPLAGMGLVVIAGVLFMLVGERVLQGLNQWQLMQARGVVGYTSIPIAMVGLVYLLSGFSLLFAVYLPRKSNDELSRSCAVLAFIFLVVETLLFSLLLLSPIGRISFG</sequence>
<evidence type="ECO:0000313" key="4">
    <source>
        <dbReference type="Proteomes" id="UP000838672"/>
    </source>
</evidence>
<proteinExistence type="predicted"/>
<gene>
    <name evidence="3" type="ORF">VST7929_02903</name>
</gene>
<accession>A0ABM8ZYB5</accession>
<keyword evidence="2" id="KW-0812">Transmembrane</keyword>
<keyword evidence="2" id="KW-1133">Transmembrane helix</keyword>
<keyword evidence="2" id="KW-0472">Membrane</keyword>
<evidence type="ECO:0008006" key="5">
    <source>
        <dbReference type="Google" id="ProtNLM"/>
    </source>
</evidence>
<feature type="transmembrane region" description="Helical" evidence="2">
    <location>
        <begin position="98"/>
        <end position="125"/>
    </location>
</feature>
<dbReference type="EMBL" id="CAKLDI010000002">
    <property type="protein sequence ID" value="CAH0535276.1"/>
    <property type="molecule type" value="Genomic_DNA"/>
</dbReference>
<dbReference type="RefSeq" id="WP_237468141.1">
    <property type="nucleotide sequence ID" value="NZ_CAKLDI010000002.1"/>
</dbReference>
<feature type="compositionally biased region" description="Low complexity" evidence="1">
    <location>
        <begin position="15"/>
        <end position="28"/>
    </location>
</feature>
<evidence type="ECO:0000313" key="3">
    <source>
        <dbReference type="EMBL" id="CAH0535276.1"/>
    </source>
</evidence>
<evidence type="ECO:0000256" key="1">
    <source>
        <dbReference type="SAM" id="MobiDB-lite"/>
    </source>
</evidence>
<feature type="compositionally biased region" description="Low complexity" evidence="1">
    <location>
        <begin position="35"/>
        <end position="49"/>
    </location>
</feature>
<keyword evidence="4" id="KW-1185">Reference proteome</keyword>
<name>A0ABM8ZYB5_9VIBR</name>
<feature type="region of interest" description="Disordered" evidence="1">
    <location>
        <begin position="1"/>
        <end position="52"/>
    </location>
</feature>
<protein>
    <recommendedName>
        <fullName evidence="5">Tripartite tricarboxylate transporter TctB family protein</fullName>
    </recommendedName>
</protein>
<dbReference type="Proteomes" id="UP000838672">
    <property type="component" value="Unassembled WGS sequence"/>
</dbReference>
<organism evidence="3 4">
    <name type="scientific">Vibrio stylophorae</name>
    <dbReference type="NCBI Taxonomy" id="659351"/>
    <lineage>
        <taxon>Bacteria</taxon>
        <taxon>Pseudomonadati</taxon>
        <taxon>Pseudomonadota</taxon>
        <taxon>Gammaproteobacteria</taxon>
        <taxon>Vibrionales</taxon>
        <taxon>Vibrionaceae</taxon>
        <taxon>Vibrio</taxon>
    </lineage>
</organism>
<evidence type="ECO:0000256" key="2">
    <source>
        <dbReference type="SAM" id="Phobius"/>
    </source>
</evidence>
<reference evidence="3" key="1">
    <citation type="submission" date="2021-11" db="EMBL/GenBank/DDBJ databases">
        <authorList>
            <person name="Rodrigo-Torres L."/>
            <person name="Arahal R. D."/>
            <person name="Lucena T."/>
        </authorList>
    </citation>
    <scope>NUCLEOTIDE SEQUENCE</scope>
    <source>
        <strain evidence="3">CECT 7929</strain>
    </source>
</reference>